<dbReference type="RefSeq" id="WP_136781668.1">
    <property type="nucleotide sequence ID" value="NZ_SWCO01000004.1"/>
</dbReference>
<name>A0A4U0ZBS0_9ALTE</name>
<gene>
    <name evidence="1" type="ORF">E5672_07705</name>
</gene>
<proteinExistence type="predicted"/>
<dbReference type="OrthoDB" id="6332167at2"/>
<evidence type="ECO:0000313" key="2">
    <source>
        <dbReference type="Proteomes" id="UP000305471"/>
    </source>
</evidence>
<dbReference type="SUPFAM" id="SSF75169">
    <property type="entry name" value="DsrEFH-like"/>
    <property type="match status" value="1"/>
</dbReference>
<protein>
    <submittedName>
        <fullName evidence="1">Uncharacterized protein</fullName>
    </submittedName>
</protein>
<organism evidence="1 2">
    <name type="scientific">Alteromonas portus</name>
    <dbReference type="NCBI Taxonomy" id="2565549"/>
    <lineage>
        <taxon>Bacteria</taxon>
        <taxon>Pseudomonadati</taxon>
        <taxon>Pseudomonadota</taxon>
        <taxon>Gammaproteobacteria</taxon>
        <taxon>Alteromonadales</taxon>
        <taxon>Alteromonadaceae</taxon>
        <taxon>Alteromonas/Salinimonas group</taxon>
        <taxon>Alteromonas</taxon>
    </lineage>
</organism>
<sequence>MLITISTPNLSTEYKQLIEATFKQANLTYIVFVGDGVYAPVLNTAFFEQLANFVGNTERNTVKSTVEDKVESAAKDKPTLSLSFLSTDAAARGANLPEHINPISHKELAEISANNQHWIPLS</sequence>
<dbReference type="InterPro" id="IPR027396">
    <property type="entry name" value="DsrEFH-like"/>
</dbReference>
<accession>A0A4U0ZBS0</accession>
<dbReference type="EMBL" id="SWCO01000004">
    <property type="protein sequence ID" value="TKB03631.1"/>
    <property type="molecule type" value="Genomic_DNA"/>
</dbReference>
<keyword evidence="2" id="KW-1185">Reference proteome</keyword>
<evidence type="ECO:0000313" key="1">
    <source>
        <dbReference type="EMBL" id="TKB03631.1"/>
    </source>
</evidence>
<comment type="caution">
    <text evidence="1">The sequence shown here is derived from an EMBL/GenBank/DDBJ whole genome shotgun (WGS) entry which is preliminary data.</text>
</comment>
<dbReference type="AlphaFoldDB" id="A0A4U0ZBS0"/>
<dbReference type="Proteomes" id="UP000305471">
    <property type="component" value="Unassembled WGS sequence"/>
</dbReference>
<reference evidence="1 2" key="1">
    <citation type="submission" date="2019-04" db="EMBL/GenBank/DDBJ databases">
        <title>Alteromonas portus sp. nov., an alginate lyase-excreting marine bacterium.</title>
        <authorList>
            <person name="Huang H."/>
            <person name="Mo K."/>
            <person name="Bao S."/>
        </authorList>
    </citation>
    <scope>NUCLEOTIDE SEQUENCE [LARGE SCALE GENOMIC DNA]</scope>
    <source>
        <strain evidence="1 2">HB161718</strain>
    </source>
</reference>